<keyword evidence="7" id="KW-0479">Metal-binding</keyword>
<dbReference type="InterPro" id="IPR000787">
    <property type="entry name" value="Peptidase_M29"/>
</dbReference>
<comment type="cofactor">
    <cofactor evidence="3">
        <name>Zn(2+)</name>
        <dbReference type="ChEBI" id="CHEBI:29105"/>
    </cofactor>
</comment>
<comment type="cofactor">
    <cofactor evidence="1">
        <name>Co(2+)</name>
        <dbReference type="ChEBI" id="CHEBI:48828"/>
    </cofactor>
</comment>
<dbReference type="GO" id="GO:0046872">
    <property type="term" value="F:metal ion binding"/>
    <property type="evidence" value="ECO:0007669"/>
    <property type="project" value="UniProtKB-KW"/>
</dbReference>
<comment type="cofactor">
    <cofactor evidence="2">
        <name>Mg(2+)</name>
        <dbReference type="ChEBI" id="CHEBI:18420"/>
    </cofactor>
</comment>
<dbReference type="InterPro" id="IPR035097">
    <property type="entry name" value="M29_N-terminal"/>
</dbReference>
<dbReference type="OrthoDB" id="9803993at2"/>
<evidence type="ECO:0000256" key="3">
    <source>
        <dbReference type="ARBA" id="ARBA00001947"/>
    </source>
</evidence>
<evidence type="ECO:0000313" key="11">
    <source>
        <dbReference type="Proteomes" id="UP000321306"/>
    </source>
</evidence>
<evidence type="ECO:0000256" key="1">
    <source>
        <dbReference type="ARBA" id="ARBA00001941"/>
    </source>
</evidence>
<evidence type="ECO:0000256" key="4">
    <source>
        <dbReference type="ARBA" id="ARBA00008236"/>
    </source>
</evidence>
<dbReference type="GO" id="GO:0006508">
    <property type="term" value="P:proteolysis"/>
    <property type="evidence" value="ECO:0007669"/>
    <property type="project" value="UniProtKB-KW"/>
</dbReference>
<evidence type="ECO:0000256" key="8">
    <source>
        <dbReference type="ARBA" id="ARBA00022801"/>
    </source>
</evidence>
<dbReference type="Gene3D" id="3.40.1830.10">
    <property type="entry name" value="Thermophilic metalloprotease (M29)"/>
    <property type="match status" value="1"/>
</dbReference>
<evidence type="ECO:0000256" key="2">
    <source>
        <dbReference type="ARBA" id="ARBA00001946"/>
    </source>
</evidence>
<dbReference type="EMBL" id="BJXB01000001">
    <property type="protein sequence ID" value="GEM44625.1"/>
    <property type="molecule type" value="Genomic_DNA"/>
</dbReference>
<evidence type="ECO:0000256" key="7">
    <source>
        <dbReference type="ARBA" id="ARBA00022723"/>
    </source>
</evidence>
<dbReference type="RefSeq" id="WP_146881771.1">
    <property type="nucleotide sequence ID" value="NZ_BJXB01000001.1"/>
</dbReference>
<dbReference type="GO" id="GO:0008237">
    <property type="term" value="F:metallopeptidase activity"/>
    <property type="evidence" value="ECO:0007669"/>
    <property type="project" value="UniProtKB-KW"/>
</dbReference>
<gene>
    <name evidence="10" type="ORF">DC3_02600</name>
</gene>
<dbReference type="InterPro" id="IPR052170">
    <property type="entry name" value="M29_Exopeptidase"/>
</dbReference>
<name>A0A511MVL9_DEIC1</name>
<dbReference type="PRINTS" id="PR00919">
    <property type="entry name" value="THERMOPTASE"/>
</dbReference>
<dbReference type="PANTHER" id="PTHR34448:SF3">
    <property type="entry name" value="AMINOPEPTIDASE AMPS"/>
    <property type="match status" value="1"/>
</dbReference>
<evidence type="ECO:0000313" key="10">
    <source>
        <dbReference type="EMBL" id="GEM44625.1"/>
    </source>
</evidence>
<dbReference type="PANTHER" id="PTHR34448">
    <property type="entry name" value="AMINOPEPTIDASE"/>
    <property type="match status" value="1"/>
</dbReference>
<comment type="caution">
    <text evidence="10">The sequence shown here is derived from an EMBL/GenBank/DDBJ whole genome shotgun (WGS) entry which is preliminary data.</text>
</comment>
<evidence type="ECO:0000256" key="5">
    <source>
        <dbReference type="ARBA" id="ARBA00022438"/>
    </source>
</evidence>
<keyword evidence="8" id="KW-0378">Hydrolase</keyword>
<reference evidence="10 11" key="1">
    <citation type="submission" date="2019-07" db="EMBL/GenBank/DDBJ databases">
        <title>Whole genome shotgun sequence of Deinococcus cellulosilyticus NBRC 106333.</title>
        <authorList>
            <person name="Hosoyama A."/>
            <person name="Uohara A."/>
            <person name="Ohji S."/>
            <person name="Ichikawa N."/>
        </authorList>
    </citation>
    <scope>NUCLEOTIDE SEQUENCE [LARGE SCALE GENOMIC DNA]</scope>
    <source>
        <strain evidence="10 11">NBRC 106333</strain>
    </source>
</reference>
<keyword evidence="9" id="KW-0482">Metalloprotease</keyword>
<dbReference type="Pfam" id="PF02073">
    <property type="entry name" value="Peptidase_M29"/>
    <property type="match status" value="1"/>
</dbReference>
<protein>
    <submittedName>
        <fullName evidence="10">Aminopeptidase</fullName>
    </submittedName>
</protein>
<keyword evidence="5 10" id="KW-0031">Aminopeptidase</keyword>
<sequence>MLTFEQKLRNYAEIALHIGLGIQPGQRLLITCPIDGAQLARKVTELAYQAGACIVEVLWEDDAVLLSRFQHSSIQNFDEVSWWRGQIHLEYAQSGDPILSIRASDPGLLKGQDPEKVNTLQMAVQASRKEYLKHVYGNTFPWSIVAVPIPGWSSSVFPDLPAAEQHTRMWDAIFAATRADQPDALELWREHIAALGMRAAALNAKQYTALHFRSAGTDLMVGLPENHSWESALHHTTSGLPFFANIPSEEVFTLPHREKVDGVVRNTRPLSHMGQLIDGFELTFKNGQVVDFRAKQGEDALGKLLATDEGATHLGEVALVSASSPIQQSGILFYTTLFDENAASHLAFGQAYPGNLRDGQDLSPEAFQARGGNRSLIHVDFMMGSEDMDVDGILLDGTHEPVMHHGEFVF</sequence>
<evidence type="ECO:0000256" key="6">
    <source>
        <dbReference type="ARBA" id="ARBA00022670"/>
    </source>
</evidence>
<evidence type="ECO:0000256" key="9">
    <source>
        <dbReference type="ARBA" id="ARBA00023049"/>
    </source>
</evidence>
<accession>A0A511MVL9</accession>
<dbReference type="GO" id="GO:0004177">
    <property type="term" value="F:aminopeptidase activity"/>
    <property type="evidence" value="ECO:0007669"/>
    <property type="project" value="UniProtKB-KW"/>
</dbReference>
<proteinExistence type="inferred from homology"/>
<keyword evidence="11" id="KW-1185">Reference proteome</keyword>
<keyword evidence="6" id="KW-0645">Protease</keyword>
<dbReference type="SUPFAM" id="SSF144052">
    <property type="entry name" value="Thermophilic metalloprotease-like"/>
    <property type="match status" value="1"/>
</dbReference>
<dbReference type="Proteomes" id="UP000321306">
    <property type="component" value="Unassembled WGS sequence"/>
</dbReference>
<dbReference type="AlphaFoldDB" id="A0A511MVL9"/>
<comment type="similarity">
    <text evidence="4">Belongs to the peptidase M29 family.</text>
</comment>
<organism evidence="10 11">
    <name type="scientific">Deinococcus cellulosilyticus (strain DSM 18568 / NBRC 106333 / KACC 11606 / 5516J-15)</name>
    <dbReference type="NCBI Taxonomy" id="1223518"/>
    <lineage>
        <taxon>Bacteria</taxon>
        <taxon>Thermotogati</taxon>
        <taxon>Deinococcota</taxon>
        <taxon>Deinococci</taxon>
        <taxon>Deinococcales</taxon>
        <taxon>Deinococcaceae</taxon>
        <taxon>Deinococcus</taxon>
    </lineage>
</organism>